<feature type="compositionally biased region" description="Basic and acidic residues" evidence="6">
    <location>
        <begin position="194"/>
        <end position="205"/>
    </location>
</feature>
<keyword evidence="9" id="KW-1185">Reference proteome</keyword>
<evidence type="ECO:0000256" key="1">
    <source>
        <dbReference type="ARBA" id="ARBA00004123"/>
    </source>
</evidence>
<feature type="domain" description="Pru" evidence="7">
    <location>
        <begin position="1"/>
        <end position="137"/>
    </location>
</feature>
<dbReference type="Pfam" id="PF04683">
    <property type="entry name" value="Rpn13_ADRM1_Pru"/>
    <property type="match status" value="1"/>
</dbReference>
<dbReference type="GO" id="GO:0005737">
    <property type="term" value="C:cytoplasm"/>
    <property type="evidence" value="ECO:0007669"/>
    <property type="project" value="UniProtKB-SubCell"/>
</dbReference>
<accession>G2RF01</accession>
<dbReference type="GO" id="GO:0070628">
    <property type="term" value="F:proteasome binding"/>
    <property type="evidence" value="ECO:0007669"/>
    <property type="project" value="TreeGrafter"/>
</dbReference>
<dbReference type="FunFam" id="1.10.2020.20:FF:000004">
    <property type="entry name" value="WGS project CABT00000000 data, contig 2.6"/>
    <property type="match status" value="1"/>
</dbReference>
<dbReference type="KEGG" id="ttt:THITE_2121510"/>
<dbReference type="EMBL" id="CP003013">
    <property type="protein sequence ID" value="AEO70284.1"/>
    <property type="molecule type" value="Genomic_DNA"/>
</dbReference>
<protein>
    <recommendedName>
        <fullName evidence="7">Pru domain-containing protein</fullName>
    </recommendedName>
</protein>
<dbReference type="HOGENOM" id="CLU_041798_4_0_1"/>
<dbReference type="GO" id="GO:0008541">
    <property type="term" value="C:proteasome regulatory particle, lid subcomplex"/>
    <property type="evidence" value="ECO:0007669"/>
    <property type="project" value="TreeGrafter"/>
</dbReference>
<evidence type="ECO:0000259" key="7">
    <source>
        <dbReference type="PROSITE" id="PS51917"/>
    </source>
</evidence>
<evidence type="ECO:0000256" key="3">
    <source>
        <dbReference type="ARBA" id="ARBA00022490"/>
    </source>
</evidence>
<proteinExistence type="predicted"/>
<organism evidence="8 9">
    <name type="scientific">Thermothielavioides terrestris (strain ATCC 38088 / NRRL 8126)</name>
    <name type="common">Thielavia terrestris</name>
    <dbReference type="NCBI Taxonomy" id="578455"/>
    <lineage>
        <taxon>Eukaryota</taxon>
        <taxon>Fungi</taxon>
        <taxon>Dikarya</taxon>
        <taxon>Ascomycota</taxon>
        <taxon>Pezizomycotina</taxon>
        <taxon>Sordariomycetes</taxon>
        <taxon>Sordariomycetidae</taxon>
        <taxon>Sordariales</taxon>
        <taxon>Chaetomiaceae</taxon>
        <taxon>Thermothielavioides</taxon>
        <taxon>Thermothielavioides terrestris</taxon>
    </lineage>
</organism>
<dbReference type="PROSITE" id="PS51917">
    <property type="entry name" value="PRU"/>
    <property type="match status" value="1"/>
</dbReference>
<feature type="compositionally biased region" description="Basic and acidic residues" evidence="6">
    <location>
        <begin position="150"/>
        <end position="159"/>
    </location>
</feature>
<name>G2RF01_THETT</name>
<dbReference type="Gene3D" id="1.10.2020.20">
    <property type="match status" value="1"/>
</dbReference>
<dbReference type="STRING" id="578455.G2RF01"/>
<dbReference type="GeneID" id="11522589"/>
<dbReference type="GO" id="GO:0061133">
    <property type="term" value="F:endopeptidase activator activity"/>
    <property type="evidence" value="ECO:0007669"/>
    <property type="project" value="TreeGrafter"/>
</dbReference>
<dbReference type="InterPro" id="IPR044868">
    <property type="entry name" value="Rpn13/ADRM1_Pru"/>
</dbReference>
<dbReference type="RefSeq" id="XP_003656620.1">
    <property type="nucleotide sequence ID" value="XM_003656572.1"/>
</dbReference>
<dbReference type="InterPro" id="IPR006773">
    <property type="entry name" value="Rpn13/ADRM1"/>
</dbReference>
<evidence type="ECO:0000256" key="5">
    <source>
        <dbReference type="ARBA" id="ARBA00023242"/>
    </source>
</evidence>
<reference evidence="8 9" key="1">
    <citation type="journal article" date="2011" name="Nat. Biotechnol.">
        <title>Comparative genomic analysis of the thermophilic biomass-degrading fungi Myceliophthora thermophila and Thielavia terrestris.</title>
        <authorList>
            <person name="Berka R.M."/>
            <person name="Grigoriev I.V."/>
            <person name="Otillar R."/>
            <person name="Salamov A."/>
            <person name="Grimwood J."/>
            <person name="Reid I."/>
            <person name="Ishmael N."/>
            <person name="John T."/>
            <person name="Darmond C."/>
            <person name="Moisan M.-C."/>
            <person name="Henrissat B."/>
            <person name="Coutinho P.M."/>
            <person name="Lombard V."/>
            <person name="Natvig D.O."/>
            <person name="Lindquist E."/>
            <person name="Schmutz J."/>
            <person name="Lucas S."/>
            <person name="Harris P."/>
            <person name="Powlowski J."/>
            <person name="Bellemare A."/>
            <person name="Taylor D."/>
            <person name="Butler G."/>
            <person name="de Vries R.P."/>
            <person name="Allijn I.E."/>
            <person name="van den Brink J."/>
            <person name="Ushinsky S."/>
            <person name="Storms R."/>
            <person name="Powell A.J."/>
            <person name="Paulsen I.T."/>
            <person name="Elbourne L.D.H."/>
            <person name="Baker S.E."/>
            <person name="Magnuson J."/>
            <person name="LaBoissiere S."/>
            <person name="Clutterbuck A.J."/>
            <person name="Martinez D."/>
            <person name="Wogulis M."/>
            <person name="de Leon A.L."/>
            <person name="Rey M.W."/>
            <person name="Tsang A."/>
        </authorList>
    </citation>
    <scope>NUCLEOTIDE SEQUENCE [LARGE SCALE GENOMIC DNA]</scope>
    <source>
        <strain evidence="9">ATCC 38088 / NRRL 8126</strain>
    </source>
</reference>
<dbReference type="Proteomes" id="UP000008181">
    <property type="component" value="Chromosome 5"/>
</dbReference>
<dbReference type="OrthoDB" id="340431at2759"/>
<feature type="region of interest" description="Disordered" evidence="6">
    <location>
        <begin position="144"/>
        <end position="214"/>
    </location>
</feature>
<keyword evidence="4" id="KW-0647">Proteasome</keyword>
<keyword evidence="5" id="KW-0539">Nucleus</keyword>
<evidence type="ECO:0000256" key="4">
    <source>
        <dbReference type="ARBA" id="ARBA00022942"/>
    </source>
</evidence>
<dbReference type="PANTHER" id="PTHR12225:SF0">
    <property type="entry name" value="PROTEASOMAL UBIQUITIN RECEPTOR ADRM1"/>
    <property type="match status" value="1"/>
</dbReference>
<dbReference type="FunFam" id="2.30.29.70:FF:000009">
    <property type="entry name" value="WGS project CABT00000000 data, contig 2.6"/>
    <property type="match status" value="1"/>
</dbReference>
<dbReference type="eggNOG" id="KOG3037">
    <property type="taxonomic scope" value="Eukaryota"/>
</dbReference>
<evidence type="ECO:0000256" key="6">
    <source>
        <dbReference type="SAM" id="MobiDB-lite"/>
    </source>
</evidence>
<dbReference type="InterPro" id="IPR038633">
    <property type="entry name" value="Rpn13/ADRM1_Pru_sf"/>
</dbReference>
<sequence>MSITPIITFKAGMCDVDQSSKPFKVKALPTPGYIYLYSEDDLVHFCWRPRSAPLDEPELDLVMVPTDGHFVPYDTRSPAHPSSKTNGRIFVLKFASSSQRHLFWLQSKPQGRSGDPAWLSPRDRKIGDIVDRLLQGEEVDVNRELASVRNNDDDSRRDADDDATMEDVVGHGNQHSHRRGGDRGAGPDATGGDFRQEGEDAREGGADGARARASNDAATVVQNFLNSLKGTPGLGAASQGESKAYPLLNDLLEPATTIPMLDAADDAYVDTLLGFLPPTLLVMAQQGDNADAIEREPGAEAVEAAKQAMSSGQKRALLKKVLRSPQFTQSLASLTVALRDGGLPSIAEALRIPVRGGGLIPGGSVPLGGGEAVEAFVEGMKLKVQKDRGSDPGQS</sequence>
<comment type="subcellular location">
    <subcellularLocation>
        <location evidence="2">Cytoplasm</location>
    </subcellularLocation>
    <subcellularLocation>
        <location evidence="1">Nucleus</location>
    </subcellularLocation>
</comment>
<dbReference type="GO" id="GO:0005634">
    <property type="term" value="C:nucleus"/>
    <property type="evidence" value="ECO:0007669"/>
    <property type="project" value="UniProtKB-SubCell"/>
</dbReference>
<dbReference type="InterPro" id="IPR038108">
    <property type="entry name" value="RPN13_DEUBAD_sf"/>
</dbReference>
<evidence type="ECO:0000256" key="2">
    <source>
        <dbReference type="ARBA" id="ARBA00004496"/>
    </source>
</evidence>
<gene>
    <name evidence="8" type="ORF">THITE_2121510</name>
</gene>
<dbReference type="Gene3D" id="2.30.29.70">
    <property type="entry name" value="Proteasomal ubiquitin receptor Rpn13/ADRM1"/>
    <property type="match status" value="1"/>
</dbReference>
<evidence type="ECO:0000313" key="9">
    <source>
        <dbReference type="Proteomes" id="UP000008181"/>
    </source>
</evidence>
<keyword evidence="3" id="KW-0963">Cytoplasm</keyword>
<dbReference type="PANTHER" id="PTHR12225">
    <property type="entry name" value="ADHESION REGULATING MOLECULE 1 110 KDA CELL MEMBRANE GLYCOPROTEIN"/>
    <property type="match status" value="1"/>
</dbReference>
<evidence type="ECO:0000313" key="8">
    <source>
        <dbReference type="EMBL" id="AEO70284.1"/>
    </source>
</evidence>
<dbReference type="AlphaFoldDB" id="G2RF01"/>